<proteinExistence type="predicted"/>
<dbReference type="AlphaFoldDB" id="A0A1Y1ZE30"/>
<feature type="domain" description="Azaphilone pigments biosynthesis cluster protein L N-terminal" evidence="1">
    <location>
        <begin position="2"/>
        <end position="149"/>
    </location>
</feature>
<dbReference type="STRING" id="1231657.A0A1Y1ZE30"/>
<dbReference type="EMBL" id="MCFA01000099">
    <property type="protein sequence ID" value="ORY08508.1"/>
    <property type="molecule type" value="Genomic_DNA"/>
</dbReference>
<comment type="caution">
    <text evidence="2">The sequence shown here is derived from an EMBL/GenBank/DDBJ whole genome shotgun (WGS) entry which is preliminary data.</text>
</comment>
<sequence>MADPLSITVSVITLIQVSIQVAVLLKQFRDEVSVVDTTLSGLLKDVEGFQHVLESMKETFDQKDLKAHLQVTGHVGSHWKNLARSLKDGTETLEQLHSLLDGVNKTTSWLDGPRKQLRFKSAIDQIATFRDQIQSYRGALQLSLSTVIL</sequence>
<protein>
    <recommendedName>
        <fullName evidence="1">Azaphilone pigments biosynthesis cluster protein L N-terminal domain-containing protein</fullName>
    </recommendedName>
</protein>
<name>A0A1Y1ZE30_9PLEO</name>
<evidence type="ECO:0000313" key="3">
    <source>
        <dbReference type="Proteomes" id="UP000193144"/>
    </source>
</evidence>
<dbReference type="InterPro" id="IPR031348">
    <property type="entry name" value="PigL_N"/>
</dbReference>
<dbReference type="Proteomes" id="UP000193144">
    <property type="component" value="Unassembled WGS sequence"/>
</dbReference>
<gene>
    <name evidence="2" type="ORF">BCR34DRAFT_392989</name>
</gene>
<accession>A0A1Y1ZE30</accession>
<dbReference type="OrthoDB" id="195446at2759"/>
<dbReference type="Pfam" id="PF17111">
    <property type="entry name" value="PigL_N"/>
    <property type="match status" value="1"/>
</dbReference>
<keyword evidence="3" id="KW-1185">Reference proteome</keyword>
<evidence type="ECO:0000313" key="2">
    <source>
        <dbReference type="EMBL" id="ORY08508.1"/>
    </source>
</evidence>
<organism evidence="2 3">
    <name type="scientific">Clohesyomyces aquaticus</name>
    <dbReference type="NCBI Taxonomy" id="1231657"/>
    <lineage>
        <taxon>Eukaryota</taxon>
        <taxon>Fungi</taxon>
        <taxon>Dikarya</taxon>
        <taxon>Ascomycota</taxon>
        <taxon>Pezizomycotina</taxon>
        <taxon>Dothideomycetes</taxon>
        <taxon>Pleosporomycetidae</taxon>
        <taxon>Pleosporales</taxon>
        <taxon>Lindgomycetaceae</taxon>
        <taxon>Clohesyomyces</taxon>
    </lineage>
</organism>
<reference evidence="2 3" key="1">
    <citation type="submission" date="2016-07" db="EMBL/GenBank/DDBJ databases">
        <title>Pervasive Adenine N6-methylation of Active Genes in Fungi.</title>
        <authorList>
            <consortium name="DOE Joint Genome Institute"/>
            <person name="Mondo S.J."/>
            <person name="Dannebaum R.O."/>
            <person name="Kuo R.C."/>
            <person name="Labutti K."/>
            <person name="Haridas S."/>
            <person name="Kuo A."/>
            <person name="Salamov A."/>
            <person name="Ahrendt S.R."/>
            <person name="Lipzen A."/>
            <person name="Sullivan W."/>
            <person name="Andreopoulos W.B."/>
            <person name="Clum A."/>
            <person name="Lindquist E."/>
            <person name="Daum C."/>
            <person name="Ramamoorthy G.K."/>
            <person name="Gryganskyi A."/>
            <person name="Culley D."/>
            <person name="Magnuson J.K."/>
            <person name="James T.Y."/>
            <person name="O'Malley M.A."/>
            <person name="Stajich J.E."/>
            <person name="Spatafora J.W."/>
            <person name="Visel A."/>
            <person name="Grigoriev I.V."/>
        </authorList>
    </citation>
    <scope>NUCLEOTIDE SEQUENCE [LARGE SCALE GENOMIC DNA]</scope>
    <source>
        <strain evidence="2 3">CBS 115471</strain>
    </source>
</reference>
<evidence type="ECO:0000259" key="1">
    <source>
        <dbReference type="Pfam" id="PF17111"/>
    </source>
</evidence>